<keyword evidence="4" id="KW-0479">Metal-binding</keyword>
<dbReference type="RefSeq" id="WP_116757200.1">
    <property type="nucleotide sequence ID" value="NZ_JBHUEX010000001.1"/>
</dbReference>
<accession>A0A2V1HUH3</accession>
<reference evidence="7 8" key="1">
    <citation type="submission" date="2018-05" db="EMBL/GenBank/DDBJ databases">
        <title>Amnibacterium sp. M8JJ-5, whole genome shotgun sequence.</title>
        <authorList>
            <person name="Tuo L."/>
        </authorList>
    </citation>
    <scope>NUCLEOTIDE SEQUENCE [LARGE SCALE GENOMIC DNA]</scope>
    <source>
        <strain evidence="7 8">M8JJ-5</strain>
    </source>
</reference>
<sequence length="370" mass="40057">MVQGSRLVDLVQSKLDLLIDDRTAILTSLAPEVGPLGVFSKGFLSGGKRFRALFCFWGWQAVHIPDFGATDEETRETLDTVVTAASALELFHAAALVHDDIIDRSDTRRGRPSAHREFERVHDESGYIGNAASFGEGAAILLGDLLLTWSDDLMNDGLRRVPDRSNASAARREYETMRLEVTAGQYLDLVEERAWATVSDSEALERAERVVLYKSAKYSVEAPLVIGAAMAGADEAQVTALRDFGIPLGTAFQLRDDLLGVFGDPAVTGKPSGDDLREGKRTVLVLLARANVTPAARTLMDDLLGDPDLSGDQVELLQSTIRQSGAVERVERMIDDNVRLARAALESAPLAPAAVAELSRLIATVTERSA</sequence>
<dbReference type="Proteomes" id="UP000244893">
    <property type="component" value="Unassembled WGS sequence"/>
</dbReference>
<keyword evidence="8" id="KW-1185">Reference proteome</keyword>
<proteinExistence type="inferred from homology"/>
<dbReference type="GO" id="GO:0004659">
    <property type="term" value="F:prenyltransferase activity"/>
    <property type="evidence" value="ECO:0007669"/>
    <property type="project" value="InterPro"/>
</dbReference>
<evidence type="ECO:0000256" key="3">
    <source>
        <dbReference type="ARBA" id="ARBA00022679"/>
    </source>
</evidence>
<keyword evidence="3 6" id="KW-0808">Transferase</keyword>
<evidence type="ECO:0000313" key="7">
    <source>
        <dbReference type="EMBL" id="PVZ94689.1"/>
    </source>
</evidence>
<evidence type="ECO:0000256" key="2">
    <source>
        <dbReference type="ARBA" id="ARBA00006706"/>
    </source>
</evidence>
<dbReference type="SUPFAM" id="SSF48576">
    <property type="entry name" value="Terpenoid synthases"/>
    <property type="match status" value="1"/>
</dbReference>
<dbReference type="SFLD" id="SFLDS00005">
    <property type="entry name" value="Isoprenoid_Synthase_Type_I"/>
    <property type="match status" value="1"/>
</dbReference>
<dbReference type="SFLD" id="SFLDG01017">
    <property type="entry name" value="Polyprenyl_Transferase_Like"/>
    <property type="match status" value="1"/>
</dbReference>
<comment type="cofactor">
    <cofactor evidence="1">
        <name>Mg(2+)</name>
        <dbReference type="ChEBI" id="CHEBI:18420"/>
    </cofactor>
</comment>
<evidence type="ECO:0000256" key="6">
    <source>
        <dbReference type="RuleBase" id="RU004466"/>
    </source>
</evidence>
<dbReference type="PANTHER" id="PTHR12001:SF85">
    <property type="entry name" value="SHORT CHAIN ISOPRENYL DIPHOSPHATE SYNTHASE"/>
    <property type="match status" value="1"/>
</dbReference>
<dbReference type="EMBL" id="QEOP01000002">
    <property type="protein sequence ID" value="PVZ94689.1"/>
    <property type="molecule type" value="Genomic_DNA"/>
</dbReference>
<name>A0A2V1HUH3_9MICO</name>
<keyword evidence="5" id="KW-0460">Magnesium</keyword>
<gene>
    <name evidence="7" type="ORF">DDQ50_13465</name>
</gene>
<dbReference type="GO" id="GO:0008299">
    <property type="term" value="P:isoprenoid biosynthetic process"/>
    <property type="evidence" value="ECO:0007669"/>
    <property type="project" value="InterPro"/>
</dbReference>
<comment type="caution">
    <text evidence="7">The sequence shown here is derived from an EMBL/GenBank/DDBJ whole genome shotgun (WGS) entry which is preliminary data.</text>
</comment>
<organism evidence="7 8">
    <name type="scientific">Amnibacterium flavum</name>
    <dbReference type="NCBI Taxonomy" id="2173173"/>
    <lineage>
        <taxon>Bacteria</taxon>
        <taxon>Bacillati</taxon>
        <taxon>Actinomycetota</taxon>
        <taxon>Actinomycetes</taxon>
        <taxon>Micrococcales</taxon>
        <taxon>Microbacteriaceae</taxon>
        <taxon>Amnibacterium</taxon>
    </lineage>
</organism>
<dbReference type="InterPro" id="IPR033749">
    <property type="entry name" value="Polyprenyl_synt_CS"/>
</dbReference>
<protein>
    <submittedName>
        <fullName evidence="7">Geranylgeranyl pyrophosphate synthase</fullName>
    </submittedName>
</protein>
<dbReference type="PROSITE" id="PS00723">
    <property type="entry name" value="POLYPRENYL_SYNTHASE_1"/>
    <property type="match status" value="1"/>
</dbReference>
<comment type="similarity">
    <text evidence="2 6">Belongs to the FPP/GGPP synthase family.</text>
</comment>
<dbReference type="PANTHER" id="PTHR12001">
    <property type="entry name" value="GERANYLGERANYL PYROPHOSPHATE SYNTHASE"/>
    <property type="match status" value="1"/>
</dbReference>
<dbReference type="AlphaFoldDB" id="A0A2V1HUH3"/>
<dbReference type="Gene3D" id="1.10.600.10">
    <property type="entry name" value="Farnesyl Diphosphate Synthase"/>
    <property type="match status" value="1"/>
</dbReference>
<evidence type="ECO:0000313" key="8">
    <source>
        <dbReference type="Proteomes" id="UP000244893"/>
    </source>
</evidence>
<dbReference type="InterPro" id="IPR000092">
    <property type="entry name" value="Polyprenyl_synt"/>
</dbReference>
<evidence type="ECO:0000256" key="4">
    <source>
        <dbReference type="ARBA" id="ARBA00022723"/>
    </source>
</evidence>
<dbReference type="OrthoDB" id="4497239at2"/>
<dbReference type="Pfam" id="PF00348">
    <property type="entry name" value="polyprenyl_synt"/>
    <property type="match status" value="1"/>
</dbReference>
<dbReference type="InterPro" id="IPR008949">
    <property type="entry name" value="Isoprenoid_synthase_dom_sf"/>
</dbReference>
<dbReference type="PROSITE" id="PS00444">
    <property type="entry name" value="POLYPRENYL_SYNTHASE_2"/>
    <property type="match status" value="1"/>
</dbReference>
<dbReference type="GO" id="GO:0046872">
    <property type="term" value="F:metal ion binding"/>
    <property type="evidence" value="ECO:0007669"/>
    <property type="project" value="UniProtKB-KW"/>
</dbReference>
<evidence type="ECO:0000256" key="5">
    <source>
        <dbReference type="ARBA" id="ARBA00022842"/>
    </source>
</evidence>
<dbReference type="CDD" id="cd00685">
    <property type="entry name" value="Trans_IPPS_HT"/>
    <property type="match status" value="1"/>
</dbReference>
<evidence type="ECO:0000256" key="1">
    <source>
        <dbReference type="ARBA" id="ARBA00001946"/>
    </source>
</evidence>